<feature type="domain" description="HTH cro/C1-type" evidence="1">
    <location>
        <begin position="5"/>
        <end position="66"/>
    </location>
</feature>
<evidence type="ECO:0000313" key="3">
    <source>
        <dbReference type="Proteomes" id="UP001468345"/>
    </source>
</evidence>
<proteinExistence type="predicted"/>
<protein>
    <submittedName>
        <fullName evidence="2">Helix-turn-helix transcriptional regulator</fullName>
    </submittedName>
</protein>
<reference evidence="2 3" key="1">
    <citation type="journal article" date="2024" name="ISME J.">
        <title>Staphylococcus epidermidis bacteriocin A37 kills natural competitors with a unique mechanism of action.</title>
        <authorList>
            <person name="Puls J.S."/>
            <person name="Winnerling B."/>
            <person name="Power J.J."/>
            <person name="Kruger A.M."/>
            <person name="Brajtenbach D."/>
            <person name="Johnson M."/>
            <person name="Bilici K."/>
            <person name="Camus L."/>
            <person name="Fliesswasser T."/>
            <person name="Schneider T."/>
            <person name="Sahl H.G."/>
            <person name="Ghosal D."/>
            <person name="Kubitscheck U."/>
            <person name="Heilbronner S."/>
            <person name="Grein F."/>
        </authorList>
    </citation>
    <scope>NUCLEOTIDE SEQUENCE [LARGE SCALE GENOMIC DNA]</scope>
    <source>
        <strain evidence="2 3">SCK7</strain>
    </source>
</reference>
<dbReference type="Gene3D" id="1.10.260.40">
    <property type="entry name" value="lambda repressor-like DNA-binding domains"/>
    <property type="match status" value="1"/>
</dbReference>
<dbReference type="Pfam" id="PF13443">
    <property type="entry name" value="HTH_26"/>
    <property type="match status" value="1"/>
</dbReference>
<dbReference type="InterPro" id="IPR001387">
    <property type="entry name" value="Cro/C1-type_HTH"/>
</dbReference>
<dbReference type="RefSeq" id="WP_341636584.1">
    <property type="nucleotide sequence ID" value="NZ_CP133006.1"/>
</dbReference>
<accession>A0ABZ2WEG8</accession>
<dbReference type="SUPFAM" id="SSF47413">
    <property type="entry name" value="lambda repressor-like DNA-binding domains"/>
    <property type="match status" value="1"/>
</dbReference>
<evidence type="ECO:0000259" key="1">
    <source>
        <dbReference type="Pfam" id="PF13443"/>
    </source>
</evidence>
<dbReference type="InterPro" id="IPR010982">
    <property type="entry name" value="Lambda_DNA-bd_dom_sf"/>
</dbReference>
<organism evidence="2 3">
    <name type="scientific">Staphylococcus casei</name>
    <dbReference type="NCBI Taxonomy" id="201828"/>
    <lineage>
        <taxon>Bacteria</taxon>
        <taxon>Bacillati</taxon>
        <taxon>Bacillota</taxon>
        <taxon>Bacilli</taxon>
        <taxon>Bacillales</taxon>
        <taxon>Staphylococcaceae</taxon>
        <taxon>Staphylococcus</taxon>
    </lineage>
</organism>
<dbReference type="Proteomes" id="UP001468345">
    <property type="component" value="Chromosome"/>
</dbReference>
<keyword evidence="3" id="KW-1185">Reference proteome</keyword>
<gene>
    <name evidence="2" type="ORF">SHJJP9002_002444</name>
</gene>
<dbReference type="EMBL" id="CP133006">
    <property type="protein sequence ID" value="WZG10426.1"/>
    <property type="molecule type" value="Genomic_DNA"/>
</dbReference>
<evidence type="ECO:0000313" key="2">
    <source>
        <dbReference type="EMBL" id="WZG10426.1"/>
    </source>
</evidence>
<sequence length="210" mass="24569">MIRNRLAEILFEREIKVVRIAKETGISRNTITNTASNNSEMLQMNTINKICGYLKITPCDFFDYIPIDIDFSFYENSSIDIVNDWKLDNLECRVNFDIDLLLDIDFKGDKKRIDTKIVPEKDVISTLPFIDNEIKLSIQSNDGQLDDLMTVFNEIPKEFKKIIYHNLINEYKSFLLKHINGDEKIDEISKKSDLIINANYSITNSFLKYY</sequence>
<name>A0ABZ2WEG8_9STAP</name>